<dbReference type="PANTHER" id="PTHR37544:SF1">
    <property type="entry name" value="PHOSPHORIBOSYLAMINOIMIDAZOLE-SUCCINOCARBOXAMIDE SYNTHASE"/>
    <property type="match status" value="1"/>
</dbReference>
<protein>
    <submittedName>
        <fullName evidence="3">Uncharacterized protein</fullName>
    </submittedName>
</protein>
<organism evidence="3 4">
    <name type="scientific">Macrophomina phaseolina</name>
    <dbReference type="NCBI Taxonomy" id="35725"/>
    <lineage>
        <taxon>Eukaryota</taxon>
        <taxon>Fungi</taxon>
        <taxon>Dikarya</taxon>
        <taxon>Ascomycota</taxon>
        <taxon>Pezizomycotina</taxon>
        <taxon>Dothideomycetes</taxon>
        <taxon>Dothideomycetes incertae sedis</taxon>
        <taxon>Botryosphaeriales</taxon>
        <taxon>Botryosphaeriaceae</taxon>
        <taxon>Macrophomina</taxon>
    </lineage>
</organism>
<comment type="caution">
    <text evidence="3">The sequence shown here is derived from an EMBL/GenBank/DDBJ whole genome shotgun (WGS) entry which is preliminary data.</text>
</comment>
<feature type="transmembrane region" description="Helical" evidence="2">
    <location>
        <begin position="53"/>
        <end position="75"/>
    </location>
</feature>
<name>A0ABQ8GN35_9PEZI</name>
<dbReference type="PANTHER" id="PTHR37544">
    <property type="entry name" value="SPRAY-RELATED"/>
    <property type="match status" value="1"/>
</dbReference>
<feature type="compositionally biased region" description="Low complexity" evidence="1">
    <location>
        <begin position="571"/>
        <end position="606"/>
    </location>
</feature>
<feature type="region of interest" description="Disordered" evidence="1">
    <location>
        <begin position="559"/>
        <end position="625"/>
    </location>
</feature>
<keyword evidence="2" id="KW-0812">Transmembrane</keyword>
<evidence type="ECO:0000313" key="3">
    <source>
        <dbReference type="EMBL" id="KAH7061164.1"/>
    </source>
</evidence>
<feature type="transmembrane region" description="Helical" evidence="2">
    <location>
        <begin position="698"/>
        <end position="720"/>
    </location>
</feature>
<dbReference type="EMBL" id="JAGTJR010000004">
    <property type="protein sequence ID" value="KAH7061164.1"/>
    <property type="molecule type" value="Genomic_DNA"/>
</dbReference>
<reference evidence="3 4" key="1">
    <citation type="journal article" date="2021" name="Nat. Commun.">
        <title>Genetic determinants of endophytism in the Arabidopsis root mycobiome.</title>
        <authorList>
            <person name="Mesny F."/>
            <person name="Miyauchi S."/>
            <person name="Thiergart T."/>
            <person name="Pickel B."/>
            <person name="Atanasova L."/>
            <person name="Karlsson M."/>
            <person name="Huettel B."/>
            <person name="Barry K.W."/>
            <person name="Haridas S."/>
            <person name="Chen C."/>
            <person name="Bauer D."/>
            <person name="Andreopoulos W."/>
            <person name="Pangilinan J."/>
            <person name="LaButti K."/>
            <person name="Riley R."/>
            <person name="Lipzen A."/>
            <person name="Clum A."/>
            <person name="Drula E."/>
            <person name="Henrissat B."/>
            <person name="Kohler A."/>
            <person name="Grigoriev I.V."/>
            <person name="Martin F.M."/>
            <person name="Hacquard S."/>
        </authorList>
    </citation>
    <scope>NUCLEOTIDE SEQUENCE [LARGE SCALE GENOMIC DNA]</scope>
    <source>
        <strain evidence="3 4">MPI-SDFR-AT-0080</strain>
    </source>
</reference>
<keyword evidence="2" id="KW-0472">Membrane</keyword>
<keyword evidence="4" id="KW-1185">Reference proteome</keyword>
<feature type="compositionally biased region" description="Acidic residues" evidence="1">
    <location>
        <begin position="756"/>
        <end position="766"/>
    </location>
</feature>
<gene>
    <name evidence="3" type="ORF">B0J12DRAFT_695345</name>
</gene>
<accession>A0ABQ8GN35</accession>
<sequence length="815" mass="88514">MDMAYSHLSSIEERHDRMQNIEGGRILSTDEGSVKAIRQARLWLPLFLRPATFIRFLLSYLAIGNAHAILAWYSAKNQGISTANVELYYVWTYAPTAVFTLFAALWTQVDYRARLLMPWILMAKEPQIADRSVLLDYISPNVLLAWVKSWMAWELPLAIALGGTIMMKILIITSAGLFTLATVETTPFNSSLADAQPVSRIYGIDAFNLSYPLGTSLSYANELPGFQNASDSALSNMAQMDVVSSFPKCEFGFLETIDNIEVSTVGTPSLVDSNGRDQTADIIAADGTKADPVWTIFDGNPQANCTTGGYCFAAEFKFNPSAASARNRLSITLPDFEEYRKLGNVTGRGIVEGLFQAVKVQDPAKLLSITTPQTNISDFLNEAFLQDAFKGCILHLYLLEDGQKSFEIAMVKSEDHGTMVSNLLINDDMDLSEWTYDDLAVPRLSQNSSQPAVSTTSSSYITFTLPAVQPIANCTLITPTYGDISGGLEGFTKWELDFIFPDLRPCGNSSKKGIPNPTTSVYLTAGSGFGYWSDRSSLTYHCLEYFAFAGHFEAPPRLALPHLPPTPPQPRLHLQPSTNPPAASSLPSRSSTLAPQSSPHTSQHPHSPAPIPPLTASSAPSSGTLLRHDSSLSALAADPHTLQRAVEGVYPRFATQVVNLNRNGSVTAADGSAAGAEPLTIYQPNRLRVRQSGPSTQALVALLAAMGLCVAATVVVTTGIGEVLPKNPRSVAGVGSLLAGAQTLEDRKVGGGLCVEEEGEEDEEEGVGGKGRRDEQWRRQGFSMGLWNKEVADEEGEDEGDRLRFRIDIRVPDVR</sequence>
<dbReference type="InterPro" id="IPR021840">
    <property type="entry name" value="DUF3433"/>
</dbReference>
<dbReference type="Proteomes" id="UP000774617">
    <property type="component" value="Unassembled WGS sequence"/>
</dbReference>
<evidence type="ECO:0000256" key="1">
    <source>
        <dbReference type="SAM" id="MobiDB-lite"/>
    </source>
</evidence>
<evidence type="ECO:0000313" key="4">
    <source>
        <dbReference type="Proteomes" id="UP000774617"/>
    </source>
</evidence>
<feature type="region of interest" description="Disordered" evidence="1">
    <location>
        <begin position="756"/>
        <end position="776"/>
    </location>
</feature>
<feature type="transmembrane region" description="Helical" evidence="2">
    <location>
        <begin position="157"/>
        <end position="181"/>
    </location>
</feature>
<feature type="transmembrane region" description="Helical" evidence="2">
    <location>
        <begin position="87"/>
        <end position="107"/>
    </location>
</feature>
<keyword evidence="2" id="KW-1133">Transmembrane helix</keyword>
<evidence type="ECO:0000256" key="2">
    <source>
        <dbReference type="SAM" id="Phobius"/>
    </source>
</evidence>
<dbReference type="Pfam" id="PF11915">
    <property type="entry name" value="DUF3433"/>
    <property type="match status" value="1"/>
</dbReference>
<feature type="compositionally biased region" description="Polar residues" evidence="1">
    <location>
        <begin position="615"/>
        <end position="624"/>
    </location>
</feature>
<proteinExistence type="predicted"/>